<accession>A3IVT6</accession>
<dbReference type="AlphaFoldDB" id="A3IVT6"/>
<dbReference type="NCBIfam" id="TIGR00696">
    <property type="entry name" value="wecG_tagA_cpsF"/>
    <property type="match status" value="1"/>
</dbReference>
<evidence type="ECO:0000313" key="3">
    <source>
        <dbReference type="EMBL" id="EAZ89397.1"/>
    </source>
</evidence>
<organism evidence="3 4">
    <name type="scientific">Crocosphaera chwakensis CCY0110</name>
    <dbReference type="NCBI Taxonomy" id="391612"/>
    <lineage>
        <taxon>Bacteria</taxon>
        <taxon>Bacillati</taxon>
        <taxon>Cyanobacteriota</taxon>
        <taxon>Cyanophyceae</taxon>
        <taxon>Oscillatoriophycideae</taxon>
        <taxon>Chroococcales</taxon>
        <taxon>Aphanothecaceae</taxon>
        <taxon>Crocosphaera</taxon>
        <taxon>Crocosphaera chwakensis</taxon>
    </lineage>
</organism>
<sequence length="283" mass="32706">MKTVNILDVAIDNLSIKELLNSLNQKGGVVVTPNVDHLMKLRKDAELRNVYRQSDYRVCDSKIVQFASYFLGTPIQEKISGSDFFPAFYEHNKDNENIKIFLLGAREGVAKIAQERINHKVGRNIIVDCYSPAYGFEQDEEECQRIIDKIKASSATVLAVGLGAPKQEKWINRYRHQLPGVKIFLAIGATIDFEAGYKSRSPRWMSEAGLEWLYRLLSEPQRLWKRYLVESMPFFGLIVRQKIKTIVSTQAFFKKKSIKKFTQEKWIIIKFWMAILLLSKTSF</sequence>
<comment type="caution">
    <text evidence="3">The sequence shown here is derived from an EMBL/GenBank/DDBJ whole genome shotgun (WGS) entry which is preliminary data.</text>
</comment>
<dbReference type="eggNOG" id="COG1922">
    <property type="taxonomic scope" value="Bacteria"/>
</dbReference>
<dbReference type="Pfam" id="PF03808">
    <property type="entry name" value="Glyco_tran_WecG"/>
    <property type="match status" value="1"/>
</dbReference>
<dbReference type="CDD" id="cd06533">
    <property type="entry name" value="Glyco_transf_WecG_TagA"/>
    <property type="match status" value="1"/>
</dbReference>
<dbReference type="RefSeq" id="WP_008277495.1">
    <property type="nucleotide sequence ID" value="NZ_AAXW01000045.1"/>
</dbReference>
<keyword evidence="4" id="KW-1185">Reference proteome</keyword>
<reference evidence="3 4" key="1">
    <citation type="submission" date="2007-03" db="EMBL/GenBank/DDBJ databases">
        <authorList>
            <person name="Stal L."/>
            <person name="Ferriera S."/>
            <person name="Johnson J."/>
            <person name="Kravitz S."/>
            <person name="Beeson K."/>
            <person name="Sutton G."/>
            <person name="Rogers Y.-H."/>
            <person name="Friedman R."/>
            <person name="Frazier M."/>
            <person name="Venter J.C."/>
        </authorList>
    </citation>
    <scope>NUCLEOTIDE SEQUENCE [LARGE SCALE GENOMIC DNA]</scope>
    <source>
        <strain evidence="3 4">CCY0110</strain>
    </source>
</reference>
<proteinExistence type="predicted"/>
<evidence type="ECO:0000256" key="1">
    <source>
        <dbReference type="ARBA" id="ARBA00022676"/>
    </source>
</evidence>
<dbReference type="InterPro" id="IPR004629">
    <property type="entry name" value="WecG_TagA_CpsF"/>
</dbReference>
<evidence type="ECO:0000313" key="4">
    <source>
        <dbReference type="Proteomes" id="UP000003781"/>
    </source>
</evidence>
<dbReference type="PANTHER" id="PTHR34136:SF1">
    <property type="entry name" value="UDP-N-ACETYL-D-MANNOSAMINURONIC ACID TRANSFERASE"/>
    <property type="match status" value="1"/>
</dbReference>
<name>A3IVT6_9CHRO</name>
<dbReference type="EMBL" id="AAXW01000045">
    <property type="protein sequence ID" value="EAZ89397.1"/>
    <property type="molecule type" value="Genomic_DNA"/>
</dbReference>
<dbReference type="GO" id="GO:0016758">
    <property type="term" value="F:hexosyltransferase activity"/>
    <property type="evidence" value="ECO:0007669"/>
    <property type="project" value="TreeGrafter"/>
</dbReference>
<keyword evidence="1" id="KW-0328">Glycosyltransferase</keyword>
<dbReference type="Proteomes" id="UP000003781">
    <property type="component" value="Unassembled WGS sequence"/>
</dbReference>
<gene>
    <name evidence="3" type="ORF">CY0110_12207</name>
</gene>
<evidence type="ECO:0000256" key="2">
    <source>
        <dbReference type="ARBA" id="ARBA00022679"/>
    </source>
</evidence>
<protein>
    <submittedName>
        <fullName evidence="3">Uncharacterized protein</fullName>
    </submittedName>
</protein>
<keyword evidence="2" id="KW-0808">Transferase</keyword>
<dbReference type="OrthoDB" id="9771846at2"/>
<dbReference type="PANTHER" id="PTHR34136">
    <property type="match status" value="1"/>
</dbReference>